<dbReference type="Proteomes" id="UP000314294">
    <property type="component" value="Unassembled WGS sequence"/>
</dbReference>
<feature type="compositionally biased region" description="Basic and acidic residues" evidence="1">
    <location>
        <begin position="44"/>
        <end position="54"/>
    </location>
</feature>
<evidence type="ECO:0000313" key="2">
    <source>
        <dbReference type="EMBL" id="TNN27554.1"/>
    </source>
</evidence>
<protein>
    <submittedName>
        <fullName evidence="2">Uncharacterized protein</fullName>
    </submittedName>
</protein>
<dbReference type="EMBL" id="SRLO01008093">
    <property type="protein sequence ID" value="TNN27554.1"/>
    <property type="molecule type" value="Genomic_DNA"/>
</dbReference>
<sequence>MHEAVAPRAADMEGRRRGRGRARGKRHAWTAAVPQRSARGQSRGPREVEEEDKR</sequence>
<evidence type="ECO:0000256" key="1">
    <source>
        <dbReference type="SAM" id="MobiDB-lite"/>
    </source>
</evidence>
<comment type="caution">
    <text evidence="2">The sequence shown here is derived from an EMBL/GenBank/DDBJ whole genome shotgun (WGS) entry which is preliminary data.</text>
</comment>
<name>A0A4Z2EGE9_9TELE</name>
<feature type="compositionally biased region" description="Basic residues" evidence="1">
    <location>
        <begin position="16"/>
        <end position="28"/>
    </location>
</feature>
<dbReference type="AlphaFoldDB" id="A0A4Z2EGE9"/>
<gene>
    <name evidence="2" type="ORF">EYF80_062301</name>
</gene>
<proteinExistence type="predicted"/>
<feature type="compositionally biased region" description="Basic and acidic residues" evidence="1">
    <location>
        <begin position="1"/>
        <end position="15"/>
    </location>
</feature>
<evidence type="ECO:0000313" key="3">
    <source>
        <dbReference type="Proteomes" id="UP000314294"/>
    </source>
</evidence>
<organism evidence="2 3">
    <name type="scientific">Liparis tanakae</name>
    <name type="common">Tanaka's snailfish</name>
    <dbReference type="NCBI Taxonomy" id="230148"/>
    <lineage>
        <taxon>Eukaryota</taxon>
        <taxon>Metazoa</taxon>
        <taxon>Chordata</taxon>
        <taxon>Craniata</taxon>
        <taxon>Vertebrata</taxon>
        <taxon>Euteleostomi</taxon>
        <taxon>Actinopterygii</taxon>
        <taxon>Neopterygii</taxon>
        <taxon>Teleostei</taxon>
        <taxon>Neoteleostei</taxon>
        <taxon>Acanthomorphata</taxon>
        <taxon>Eupercaria</taxon>
        <taxon>Perciformes</taxon>
        <taxon>Cottioidei</taxon>
        <taxon>Cottales</taxon>
        <taxon>Liparidae</taxon>
        <taxon>Liparis</taxon>
    </lineage>
</organism>
<reference evidence="2 3" key="1">
    <citation type="submission" date="2019-03" db="EMBL/GenBank/DDBJ databases">
        <title>First draft genome of Liparis tanakae, snailfish: a comprehensive survey of snailfish specific genes.</title>
        <authorList>
            <person name="Kim W."/>
            <person name="Song I."/>
            <person name="Jeong J.-H."/>
            <person name="Kim D."/>
            <person name="Kim S."/>
            <person name="Ryu S."/>
            <person name="Song J.Y."/>
            <person name="Lee S.K."/>
        </authorList>
    </citation>
    <scope>NUCLEOTIDE SEQUENCE [LARGE SCALE GENOMIC DNA]</scope>
    <source>
        <tissue evidence="2">Muscle</tissue>
    </source>
</reference>
<accession>A0A4Z2EGE9</accession>
<feature type="region of interest" description="Disordered" evidence="1">
    <location>
        <begin position="1"/>
        <end position="54"/>
    </location>
</feature>
<keyword evidence="3" id="KW-1185">Reference proteome</keyword>